<evidence type="ECO:0000256" key="1">
    <source>
        <dbReference type="SAM" id="Phobius"/>
    </source>
</evidence>
<gene>
    <name evidence="2" type="ORF">UT17_C0005G0019</name>
</gene>
<evidence type="ECO:0000313" key="2">
    <source>
        <dbReference type="EMBL" id="KKQ91581.1"/>
    </source>
</evidence>
<organism evidence="2 3">
    <name type="scientific">Candidatus Woesebacteria bacterium GW2011_GWB1_39_10</name>
    <dbReference type="NCBI Taxonomy" id="1618572"/>
    <lineage>
        <taxon>Bacteria</taxon>
        <taxon>Candidatus Woeseibacteriota</taxon>
    </lineage>
</organism>
<name>A0A0G0PQD3_9BACT</name>
<dbReference type="EMBL" id="LBVU01000005">
    <property type="protein sequence ID" value="KKQ91581.1"/>
    <property type="molecule type" value="Genomic_DNA"/>
</dbReference>
<sequence>MTKNRWRSLGFSFFCLTAGLVSLALDPLNWGLPAVFAIFGLVGSIASGWPLWREMLERLRRLL</sequence>
<dbReference type="Proteomes" id="UP000034774">
    <property type="component" value="Unassembled WGS sequence"/>
</dbReference>
<dbReference type="STRING" id="1618572.UT17_C0005G0019"/>
<feature type="transmembrane region" description="Helical" evidence="1">
    <location>
        <begin position="34"/>
        <end position="52"/>
    </location>
</feature>
<dbReference type="AlphaFoldDB" id="A0A0G0PQD3"/>
<keyword evidence="1" id="KW-0472">Membrane</keyword>
<reference evidence="2 3" key="1">
    <citation type="journal article" date="2015" name="Nature">
        <title>rRNA introns, odd ribosomes, and small enigmatic genomes across a large radiation of phyla.</title>
        <authorList>
            <person name="Brown C.T."/>
            <person name="Hug L.A."/>
            <person name="Thomas B.C."/>
            <person name="Sharon I."/>
            <person name="Castelle C.J."/>
            <person name="Singh A."/>
            <person name="Wilkins M.J."/>
            <person name="Williams K.H."/>
            <person name="Banfield J.F."/>
        </authorList>
    </citation>
    <scope>NUCLEOTIDE SEQUENCE [LARGE SCALE GENOMIC DNA]</scope>
</reference>
<accession>A0A0G0PQD3</accession>
<proteinExistence type="predicted"/>
<evidence type="ECO:0000313" key="3">
    <source>
        <dbReference type="Proteomes" id="UP000034774"/>
    </source>
</evidence>
<comment type="caution">
    <text evidence="2">The sequence shown here is derived from an EMBL/GenBank/DDBJ whole genome shotgun (WGS) entry which is preliminary data.</text>
</comment>
<keyword evidence="1" id="KW-0812">Transmembrane</keyword>
<keyword evidence="1" id="KW-1133">Transmembrane helix</keyword>
<protein>
    <submittedName>
        <fullName evidence="2">Uncharacterized protein</fullName>
    </submittedName>
</protein>